<name>A0AAN9IBJ1_CROPI</name>
<evidence type="ECO:0000313" key="3">
    <source>
        <dbReference type="Proteomes" id="UP001372338"/>
    </source>
</evidence>
<keyword evidence="3" id="KW-1185">Reference proteome</keyword>
<evidence type="ECO:0000256" key="1">
    <source>
        <dbReference type="SAM" id="MobiDB-lite"/>
    </source>
</evidence>
<protein>
    <submittedName>
        <fullName evidence="2">Uncharacterized protein</fullName>
    </submittedName>
</protein>
<feature type="compositionally biased region" description="Low complexity" evidence="1">
    <location>
        <begin position="26"/>
        <end position="36"/>
    </location>
</feature>
<feature type="region of interest" description="Disordered" evidence="1">
    <location>
        <begin position="1"/>
        <end position="36"/>
    </location>
</feature>
<gene>
    <name evidence="2" type="ORF">RIF29_14356</name>
</gene>
<organism evidence="2 3">
    <name type="scientific">Crotalaria pallida</name>
    <name type="common">Smooth rattlebox</name>
    <name type="synonym">Crotalaria striata</name>
    <dbReference type="NCBI Taxonomy" id="3830"/>
    <lineage>
        <taxon>Eukaryota</taxon>
        <taxon>Viridiplantae</taxon>
        <taxon>Streptophyta</taxon>
        <taxon>Embryophyta</taxon>
        <taxon>Tracheophyta</taxon>
        <taxon>Spermatophyta</taxon>
        <taxon>Magnoliopsida</taxon>
        <taxon>eudicotyledons</taxon>
        <taxon>Gunneridae</taxon>
        <taxon>Pentapetalae</taxon>
        <taxon>rosids</taxon>
        <taxon>fabids</taxon>
        <taxon>Fabales</taxon>
        <taxon>Fabaceae</taxon>
        <taxon>Papilionoideae</taxon>
        <taxon>50 kb inversion clade</taxon>
        <taxon>genistoids sensu lato</taxon>
        <taxon>core genistoids</taxon>
        <taxon>Crotalarieae</taxon>
        <taxon>Crotalaria</taxon>
    </lineage>
</organism>
<accession>A0AAN9IBJ1</accession>
<comment type="caution">
    <text evidence="2">The sequence shown here is derived from an EMBL/GenBank/DDBJ whole genome shotgun (WGS) entry which is preliminary data.</text>
</comment>
<sequence>MEHRKTQKKRNRSENRKQPFAHHRSQPLPSSLQTLPPLLLTHHHHLSRHSLDVSLTIESKPGTEEETSVLHSSSLLRAVTGSGRRAAGAVVTAMVTAVVTPF</sequence>
<feature type="compositionally biased region" description="Basic residues" evidence="1">
    <location>
        <begin position="1"/>
        <end position="11"/>
    </location>
</feature>
<dbReference type="AlphaFoldDB" id="A0AAN9IBJ1"/>
<dbReference type="Proteomes" id="UP001372338">
    <property type="component" value="Unassembled WGS sequence"/>
</dbReference>
<reference evidence="2 3" key="1">
    <citation type="submission" date="2024-01" db="EMBL/GenBank/DDBJ databases">
        <title>The genomes of 5 underutilized Papilionoideae crops provide insights into root nodulation and disease resistanc.</title>
        <authorList>
            <person name="Yuan L."/>
        </authorList>
    </citation>
    <scope>NUCLEOTIDE SEQUENCE [LARGE SCALE GENOMIC DNA]</scope>
    <source>
        <strain evidence="2">ZHUSHIDOU_FW_LH</strain>
        <tissue evidence="2">Leaf</tissue>
    </source>
</reference>
<evidence type="ECO:0000313" key="2">
    <source>
        <dbReference type="EMBL" id="KAK7273307.1"/>
    </source>
</evidence>
<dbReference type="EMBL" id="JAYWIO010000003">
    <property type="protein sequence ID" value="KAK7273307.1"/>
    <property type="molecule type" value="Genomic_DNA"/>
</dbReference>
<proteinExistence type="predicted"/>